<evidence type="ECO:0000259" key="4">
    <source>
        <dbReference type="Pfam" id="PF02252"/>
    </source>
</evidence>
<evidence type="ECO:0000256" key="1">
    <source>
        <dbReference type="ARBA" id="ARBA00005883"/>
    </source>
</evidence>
<dbReference type="Proteomes" id="UP001530400">
    <property type="component" value="Unassembled WGS sequence"/>
</dbReference>
<keyword evidence="6" id="KW-1185">Reference proteome</keyword>
<dbReference type="InterPro" id="IPR009077">
    <property type="entry name" value="Proteasome_activ_PA28"/>
</dbReference>
<comment type="similarity">
    <text evidence="1">Belongs to the PA28 family.</text>
</comment>
<comment type="caution">
    <text evidence="5">The sequence shown here is derived from an EMBL/GenBank/DDBJ whole genome shotgun (WGS) entry which is preliminary data.</text>
</comment>
<dbReference type="InterPro" id="IPR003186">
    <property type="entry name" value="PA28_C"/>
</dbReference>
<proteinExistence type="inferred from homology"/>
<feature type="domain" description="Proteasome activator PA28 C-terminal" evidence="4">
    <location>
        <begin position="63"/>
        <end position="149"/>
    </location>
</feature>
<feature type="region of interest" description="Disordered" evidence="3">
    <location>
        <begin position="151"/>
        <end position="192"/>
    </location>
</feature>
<evidence type="ECO:0000256" key="2">
    <source>
        <dbReference type="ARBA" id="ARBA00022942"/>
    </source>
</evidence>
<keyword evidence="2" id="KW-0647">Proteasome</keyword>
<feature type="compositionally biased region" description="Basic and acidic residues" evidence="3">
    <location>
        <begin position="180"/>
        <end position="192"/>
    </location>
</feature>
<organism evidence="5 6">
    <name type="scientific">Cyclotella atomus</name>
    <dbReference type="NCBI Taxonomy" id="382360"/>
    <lineage>
        <taxon>Eukaryota</taxon>
        <taxon>Sar</taxon>
        <taxon>Stramenopiles</taxon>
        <taxon>Ochrophyta</taxon>
        <taxon>Bacillariophyta</taxon>
        <taxon>Coscinodiscophyceae</taxon>
        <taxon>Thalassiosirophycidae</taxon>
        <taxon>Stephanodiscales</taxon>
        <taxon>Stephanodiscaceae</taxon>
        <taxon>Cyclotella</taxon>
    </lineage>
</organism>
<feature type="compositionally biased region" description="Low complexity" evidence="3">
    <location>
        <begin position="151"/>
        <end position="164"/>
    </location>
</feature>
<dbReference type="EMBL" id="JALLPJ020001163">
    <property type="protein sequence ID" value="KAL3775214.1"/>
    <property type="molecule type" value="Genomic_DNA"/>
</dbReference>
<dbReference type="InterPro" id="IPR036997">
    <property type="entry name" value="PA28_C_sf"/>
</dbReference>
<evidence type="ECO:0000313" key="6">
    <source>
        <dbReference type="Proteomes" id="UP001530400"/>
    </source>
</evidence>
<name>A0ABD3NI51_9STRA</name>
<evidence type="ECO:0000313" key="5">
    <source>
        <dbReference type="EMBL" id="KAL3775214.1"/>
    </source>
</evidence>
<dbReference type="PANTHER" id="PTHR10660">
    <property type="entry name" value="PROTEASOME REGULATOR PA28"/>
    <property type="match status" value="1"/>
</dbReference>
<dbReference type="GO" id="GO:0000502">
    <property type="term" value="C:proteasome complex"/>
    <property type="evidence" value="ECO:0007669"/>
    <property type="project" value="UniProtKB-KW"/>
</dbReference>
<dbReference type="SUPFAM" id="SSF47216">
    <property type="entry name" value="Proteasome activator"/>
    <property type="match status" value="1"/>
</dbReference>
<evidence type="ECO:0000256" key="3">
    <source>
        <dbReference type="SAM" id="MobiDB-lite"/>
    </source>
</evidence>
<protein>
    <recommendedName>
        <fullName evidence="4">Proteasome activator PA28 C-terminal domain-containing protein</fullName>
    </recommendedName>
</protein>
<dbReference type="InterPro" id="IPR036252">
    <property type="entry name" value="Proteasome_activ_sf"/>
</dbReference>
<sequence>MTLQKYRTQSATEAKAILESGFSTLESLSSVLTSSAPYQGPTALSAAESAFVASISTDVEGPNATVDGLYKATRDACIMASSNIRTLERFIGLHVPQMEDGNNFGVTVQMMMNKFLKEERERCEKVLSESSKYYASRADAIDKFSHLPKTSTTFTETTSSSSSTGGNDGDESKNSTSTSTEKKSTKSEEPVNAHRVKALAALDAQMYVDLLAGMQAVMDGYVLILDNLEKNWEKLENPRGKGYGGYGSGGSSMVY</sequence>
<dbReference type="AlphaFoldDB" id="A0ABD3NI51"/>
<reference evidence="5 6" key="1">
    <citation type="submission" date="2024-10" db="EMBL/GenBank/DDBJ databases">
        <title>Updated reference genomes for cyclostephanoid diatoms.</title>
        <authorList>
            <person name="Roberts W.R."/>
            <person name="Alverson A.J."/>
        </authorList>
    </citation>
    <scope>NUCLEOTIDE SEQUENCE [LARGE SCALE GENOMIC DNA]</scope>
    <source>
        <strain evidence="5 6">AJA010-31</strain>
    </source>
</reference>
<dbReference type="Gene3D" id="1.20.120.180">
    <property type="entry name" value="Proteasome activator pa28, C-terminal domain"/>
    <property type="match status" value="1"/>
</dbReference>
<dbReference type="PANTHER" id="PTHR10660:SF2">
    <property type="entry name" value="LD45860P"/>
    <property type="match status" value="1"/>
</dbReference>
<accession>A0ABD3NI51</accession>
<gene>
    <name evidence="5" type="ORF">ACHAWO_007886</name>
</gene>
<dbReference type="Pfam" id="PF02252">
    <property type="entry name" value="PA28_C"/>
    <property type="match status" value="1"/>
</dbReference>